<organism evidence="3">
    <name type="scientific">Leptosphaeria maculans (strain JN3 / isolate v23.1.3 / race Av1-4-5-6-7-8)</name>
    <name type="common">Blackleg fungus</name>
    <name type="synonym">Phoma lingam</name>
    <dbReference type="NCBI Taxonomy" id="985895"/>
    <lineage>
        <taxon>Eukaryota</taxon>
        <taxon>Fungi</taxon>
        <taxon>Dikarya</taxon>
        <taxon>Ascomycota</taxon>
        <taxon>Pezizomycotina</taxon>
        <taxon>Dothideomycetes</taxon>
        <taxon>Pleosporomycetidae</taxon>
        <taxon>Pleosporales</taxon>
        <taxon>Pleosporineae</taxon>
        <taxon>Leptosphaeriaceae</taxon>
        <taxon>Plenodomus</taxon>
        <taxon>Plenodomus lingam/Leptosphaeria maculans species complex</taxon>
    </lineage>
</organism>
<dbReference type="OrthoDB" id="3686703at2759"/>
<evidence type="ECO:0000313" key="3">
    <source>
        <dbReference type="Proteomes" id="UP000002668"/>
    </source>
</evidence>
<dbReference type="VEuPathDB" id="FungiDB:LEMA_uP096590.1"/>
<dbReference type="Proteomes" id="UP000002668">
    <property type="component" value="Genome"/>
</dbReference>
<gene>
    <name evidence="2" type="ORF">LEMA_uP096590.1</name>
</gene>
<name>E5A3N7_LEPMJ</name>
<dbReference type="HOGENOM" id="CLU_2413653_0_0_1"/>
<dbReference type="EMBL" id="FP929133">
    <property type="protein sequence ID" value="CBX98250.1"/>
    <property type="molecule type" value="Genomic_DNA"/>
</dbReference>
<feature type="region of interest" description="Disordered" evidence="1">
    <location>
        <begin position="1"/>
        <end position="52"/>
    </location>
</feature>
<keyword evidence="3" id="KW-1185">Reference proteome</keyword>
<accession>E5A3N7</accession>
<dbReference type="AlphaFoldDB" id="E5A3N7"/>
<proteinExistence type="predicted"/>
<sequence>MAVTDYSAQFQEPPASLTPRHSDASDVSENPDVSMQFREPISPQNSVDVGGESKSIVEKLAEKVKKPFVREEEVKSPELVAAEEVLQDKGML</sequence>
<dbReference type="GeneID" id="13285993"/>
<reference evidence="3" key="1">
    <citation type="journal article" date="2011" name="Nat. Commun.">
        <title>Effector diversification within compartments of the Leptosphaeria maculans genome affected by Repeat-Induced Point mutations.</title>
        <authorList>
            <person name="Rouxel T."/>
            <person name="Grandaubert J."/>
            <person name="Hane J.K."/>
            <person name="Hoede C."/>
            <person name="van de Wouw A.P."/>
            <person name="Couloux A."/>
            <person name="Dominguez V."/>
            <person name="Anthouard V."/>
            <person name="Bally P."/>
            <person name="Bourras S."/>
            <person name="Cozijnsen A.J."/>
            <person name="Ciuffetti L.M."/>
            <person name="Degrave A."/>
            <person name="Dilmaghani A."/>
            <person name="Duret L."/>
            <person name="Fudal I."/>
            <person name="Goodwin S.B."/>
            <person name="Gout L."/>
            <person name="Glaser N."/>
            <person name="Linglin J."/>
            <person name="Kema G.H.J."/>
            <person name="Lapalu N."/>
            <person name="Lawrence C.B."/>
            <person name="May K."/>
            <person name="Meyer M."/>
            <person name="Ollivier B."/>
            <person name="Poulain J."/>
            <person name="Schoch C.L."/>
            <person name="Simon A."/>
            <person name="Spatafora J.W."/>
            <person name="Stachowiak A."/>
            <person name="Turgeon B.G."/>
            <person name="Tyler B.M."/>
            <person name="Vincent D."/>
            <person name="Weissenbach J."/>
            <person name="Amselem J."/>
            <person name="Quesneville H."/>
            <person name="Oliver R.P."/>
            <person name="Wincker P."/>
            <person name="Balesdent M.-H."/>
            <person name="Howlett B.J."/>
        </authorList>
    </citation>
    <scope>NUCLEOTIDE SEQUENCE [LARGE SCALE GENOMIC DNA]</scope>
    <source>
        <strain evidence="3">JN3 / isolate v23.1.3 / race Av1-4-5-6-7-8</strain>
    </source>
</reference>
<evidence type="ECO:0000256" key="1">
    <source>
        <dbReference type="SAM" id="MobiDB-lite"/>
    </source>
</evidence>
<protein>
    <submittedName>
        <fullName evidence="2">Predicted protein</fullName>
    </submittedName>
</protein>
<dbReference type="InParanoid" id="E5A3N7"/>
<feature type="compositionally biased region" description="Polar residues" evidence="1">
    <location>
        <begin position="1"/>
        <end position="10"/>
    </location>
</feature>
<dbReference type="RefSeq" id="XP_003841729.1">
    <property type="nucleotide sequence ID" value="XM_003841681.1"/>
</dbReference>
<evidence type="ECO:0000313" key="2">
    <source>
        <dbReference type="EMBL" id="CBX98250.1"/>
    </source>
</evidence>